<dbReference type="EMBL" id="JADGMS010000013">
    <property type="protein sequence ID" value="KAF9670823.1"/>
    <property type="molecule type" value="Genomic_DNA"/>
</dbReference>
<keyword evidence="2" id="KW-1185">Reference proteome</keyword>
<reference evidence="1 2" key="1">
    <citation type="submission" date="2020-10" db="EMBL/GenBank/DDBJ databases">
        <title>Plant Genome Project.</title>
        <authorList>
            <person name="Zhang R.-G."/>
        </authorList>
    </citation>
    <scope>NUCLEOTIDE SEQUENCE [LARGE SCALE GENOMIC DNA]</scope>
    <source>
        <strain evidence="1">FAFU-HL-1</strain>
        <tissue evidence="1">Leaf</tissue>
    </source>
</reference>
<evidence type="ECO:0000313" key="2">
    <source>
        <dbReference type="Proteomes" id="UP000657918"/>
    </source>
</evidence>
<organism evidence="1 2">
    <name type="scientific">Salix dunnii</name>
    <dbReference type="NCBI Taxonomy" id="1413687"/>
    <lineage>
        <taxon>Eukaryota</taxon>
        <taxon>Viridiplantae</taxon>
        <taxon>Streptophyta</taxon>
        <taxon>Embryophyta</taxon>
        <taxon>Tracheophyta</taxon>
        <taxon>Spermatophyta</taxon>
        <taxon>Magnoliopsida</taxon>
        <taxon>eudicotyledons</taxon>
        <taxon>Gunneridae</taxon>
        <taxon>Pentapetalae</taxon>
        <taxon>rosids</taxon>
        <taxon>fabids</taxon>
        <taxon>Malpighiales</taxon>
        <taxon>Salicaceae</taxon>
        <taxon>Saliceae</taxon>
        <taxon>Salix</taxon>
    </lineage>
</organism>
<dbReference type="Proteomes" id="UP000657918">
    <property type="component" value="Unassembled WGS sequence"/>
</dbReference>
<evidence type="ECO:0000313" key="1">
    <source>
        <dbReference type="EMBL" id="KAF9670823.1"/>
    </source>
</evidence>
<protein>
    <submittedName>
        <fullName evidence="1">Uncharacterized protein</fullName>
    </submittedName>
</protein>
<gene>
    <name evidence="1" type="ORF">SADUNF_Sadunf13G0108800</name>
</gene>
<dbReference type="AlphaFoldDB" id="A0A835MV82"/>
<name>A0A835MV82_9ROSI</name>
<accession>A0A835MV82</accession>
<proteinExistence type="predicted"/>
<sequence length="71" mass="7658">MDGPSSGGISRVVNGVIEELPPFPRRSGLEMLAEVSKFTEGHTNKGLVIEFCDWGDQGVDAKGQERPPHPP</sequence>
<comment type="caution">
    <text evidence="1">The sequence shown here is derived from an EMBL/GenBank/DDBJ whole genome shotgun (WGS) entry which is preliminary data.</text>
</comment>